<protein>
    <submittedName>
        <fullName evidence="1">Uncharacterized protein</fullName>
    </submittedName>
</protein>
<accession>A0A8H3FNS7</accession>
<proteinExistence type="predicted"/>
<comment type="caution">
    <text evidence="1">The sequence shown here is derived from an EMBL/GenBank/DDBJ whole genome shotgun (WGS) entry which is preliminary data.</text>
</comment>
<keyword evidence="2" id="KW-1185">Reference proteome</keyword>
<dbReference type="EMBL" id="CAJPDT010000053">
    <property type="protein sequence ID" value="CAF9929456.1"/>
    <property type="molecule type" value="Genomic_DNA"/>
</dbReference>
<dbReference type="AlphaFoldDB" id="A0A8H3FNS7"/>
<organism evidence="1 2">
    <name type="scientific">Imshaugia aleurites</name>
    <dbReference type="NCBI Taxonomy" id="172621"/>
    <lineage>
        <taxon>Eukaryota</taxon>
        <taxon>Fungi</taxon>
        <taxon>Dikarya</taxon>
        <taxon>Ascomycota</taxon>
        <taxon>Pezizomycotina</taxon>
        <taxon>Lecanoromycetes</taxon>
        <taxon>OSLEUM clade</taxon>
        <taxon>Lecanoromycetidae</taxon>
        <taxon>Lecanorales</taxon>
        <taxon>Lecanorineae</taxon>
        <taxon>Parmeliaceae</taxon>
        <taxon>Imshaugia</taxon>
    </lineage>
</organism>
<dbReference type="Proteomes" id="UP000664534">
    <property type="component" value="Unassembled WGS sequence"/>
</dbReference>
<reference evidence="1" key="1">
    <citation type="submission" date="2021-03" db="EMBL/GenBank/DDBJ databases">
        <authorList>
            <person name="Tagirdzhanova G."/>
        </authorList>
    </citation>
    <scope>NUCLEOTIDE SEQUENCE</scope>
</reference>
<name>A0A8H3FNS7_9LECA</name>
<sequence length="125" mass="14106">MNTTAVTFDMNAPCSFSLPVCDFNTWYPELKTQNPPSNYVASKTDQIIDLAWWCAYNMNMVSDVWWCGTVTYPPPDRGDPPVITRECTNWLPKGKVFNVMTSSETQDFAAFQSQAGASQVVFEEL</sequence>
<dbReference type="OrthoDB" id="10493866at2759"/>
<evidence type="ECO:0000313" key="1">
    <source>
        <dbReference type="EMBL" id="CAF9929456.1"/>
    </source>
</evidence>
<gene>
    <name evidence="1" type="ORF">IMSHALPRED_007918</name>
</gene>
<evidence type="ECO:0000313" key="2">
    <source>
        <dbReference type="Proteomes" id="UP000664534"/>
    </source>
</evidence>